<dbReference type="InterPro" id="IPR015943">
    <property type="entry name" value="WD40/YVTN_repeat-like_dom_sf"/>
</dbReference>
<evidence type="ECO:0000256" key="2">
    <source>
        <dbReference type="ARBA" id="ARBA00022737"/>
    </source>
</evidence>
<dbReference type="InterPro" id="IPR001680">
    <property type="entry name" value="WD40_rpt"/>
</dbReference>
<feature type="coiled-coil region" evidence="4">
    <location>
        <begin position="825"/>
        <end position="852"/>
    </location>
</feature>
<dbReference type="InterPro" id="IPR036322">
    <property type="entry name" value="WD40_repeat_dom_sf"/>
</dbReference>
<organism evidence="5 6">
    <name type="scientific">Sipha flava</name>
    <name type="common">yellow sugarcane aphid</name>
    <dbReference type="NCBI Taxonomy" id="143950"/>
    <lineage>
        <taxon>Eukaryota</taxon>
        <taxon>Metazoa</taxon>
        <taxon>Ecdysozoa</taxon>
        <taxon>Arthropoda</taxon>
        <taxon>Hexapoda</taxon>
        <taxon>Insecta</taxon>
        <taxon>Pterygota</taxon>
        <taxon>Neoptera</taxon>
        <taxon>Paraneoptera</taxon>
        <taxon>Hemiptera</taxon>
        <taxon>Sternorrhyncha</taxon>
        <taxon>Aphidomorpha</taxon>
        <taxon>Aphidoidea</taxon>
        <taxon>Aphididae</taxon>
        <taxon>Sipha</taxon>
    </lineage>
</organism>
<dbReference type="Gene3D" id="2.130.10.10">
    <property type="entry name" value="YVTN repeat-like/Quinoprotein amine dehydrogenase"/>
    <property type="match status" value="3"/>
</dbReference>
<keyword evidence="2" id="KW-0677">Repeat</keyword>
<dbReference type="Pfam" id="PF00400">
    <property type="entry name" value="WD40"/>
    <property type="match status" value="1"/>
</dbReference>
<dbReference type="Proteomes" id="UP000694846">
    <property type="component" value="Unplaced"/>
</dbReference>
<dbReference type="InterPro" id="IPR052993">
    <property type="entry name" value="CFA-57"/>
</dbReference>
<dbReference type="PROSITE" id="PS50294">
    <property type="entry name" value="WD_REPEATS_REGION"/>
    <property type="match status" value="1"/>
</dbReference>
<dbReference type="PANTHER" id="PTHR32215:SF0">
    <property type="entry name" value="CILIA- AND FLAGELLA-ASSOCIATED PROTEIN 57"/>
    <property type="match status" value="1"/>
</dbReference>
<dbReference type="AlphaFoldDB" id="A0A8B8GR26"/>
<dbReference type="SUPFAM" id="SSF50978">
    <property type="entry name" value="WD40 repeat-like"/>
    <property type="match status" value="2"/>
</dbReference>
<evidence type="ECO:0000256" key="1">
    <source>
        <dbReference type="ARBA" id="ARBA00022574"/>
    </source>
</evidence>
<gene>
    <name evidence="6" type="primary">LOC112694331</name>
</gene>
<accession>A0A8B8GR26</accession>
<dbReference type="PROSITE" id="PS50082">
    <property type="entry name" value="WD_REPEATS_2"/>
    <property type="match status" value="1"/>
</dbReference>
<keyword evidence="5" id="KW-1185">Reference proteome</keyword>
<dbReference type="PROSITE" id="PS00678">
    <property type="entry name" value="WD_REPEATS_1"/>
    <property type="match status" value="1"/>
</dbReference>
<dbReference type="GeneID" id="112694331"/>
<proteinExistence type="predicted"/>
<evidence type="ECO:0000256" key="3">
    <source>
        <dbReference type="PROSITE-ProRule" id="PRU00221"/>
    </source>
</evidence>
<evidence type="ECO:0000256" key="4">
    <source>
        <dbReference type="SAM" id="Coils"/>
    </source>
</evidence>
<feature type="repeat" description="WD" evidence="3">
    <location>
        <begin position="648"/>
        <end position="682"/>
    </location>
</feature>
<sequence>MFLDDSFVDPSADDSNIETLLYSNIKPKFVFGLVTGISGNCLYLNDHVIVYPAAGVVVVHDLDAHSQRFVYPKDPRRTITAMDLSPMSYVLAVATVAENDGGGHDDDKGKIEDYAKPIVKIYDLESLSEKHVFVEPEGEWQKFGQRRFTKIRFQNDNVHLAALVVGDDGSDCGFYFYGWRNSKVETYIRIDGFVADVAMNPFDLSLCCFAGREFFQFMTKTETGWSQYGFREAEGIDFTCVCWLCRDRCLAGTTDGRVILFKNGLFQSMYYVDEVHDIDVTIKSKSENLSIIILSEFEMKSKSVRSCIAFEYGLIVVAGEFNIYHFQKRDNGERYMRNNMYVKHNHRHLKTLEIEGESPLHFVESVCISPNSKILTCVTKNAQLHSAPLHYRQKNLEDDDEDLFNSIIEIQPFHEELHHGGVGSLSTSLWRPLLMTGGKIDFTVKLWDYAKCTLLLSKHYYYQVLSVSLHPTALYSVVAFTGHVEFQIIRIDDLVPLKHFPIMDCSVTGFSGSGHMFALAKPSGEIEIYSTLNLKKCFSCGSHLSPVSALYAFHPVDGHVLMHIVPYPDVTITDLAVTEEINKMYFIAEDGIIRKVDDNKVVREINVNQGPLHALSISKSNRVLFLATKNGVIMSVTLSVINRLYAYFTVHNHRITKMCLAMDGSVLISCSEDGSMCIWEVEEVVNKKDNIDDRFKYFDDLLVKTLELEKINRDKIEIRNSVDLLEEKNKYNINKFKYSKEQELNNLKKMNADDIDKTRSKLNFENQIQNEVLCKLENEVTALKEANILSLENLDVQYTRKLMYKYNKYSDLENKTAEFISKRKNNELQNTIANLGEQFKDKQEEMLKLRDKEINEKNNLRMLVGETENDVDEHVLDKKNAFIAKLKKMKELNLKASYELAVDKIKYNSFLEDNSELMRLTDNAEQDFNELQLSISEIAKRITILKRSLKNESENILKKDIEINDIYQKASELEKEINVITEINADLQKVSDSLTTEIKDTKNVIDKKSINQIEVDLRLASQNYNNDNDNKAALTTFFNKYTGDLTIQNEDIGARNELLRQIKLLEDSISRLKKDAQSSNYKSESNYLIMKENMKLIDEISDLRKDSQNYLTQCINLKRTLLKITHPNQRT</sequence>
<protein>
    <submittedName>
        <fullName evidence="6">Cilia- and flagella-associated protein 57-like</fullName>
    </submittedName>
</protein>
<name>A0A8B8GR26_9HEMI</name>
<keyword evidence="1 3" id="KW-0853">WD repeat</keyword>
<dbReference type="InterPro" id="IPR019775">
    <property type="entry name" value="WD40_repeat_CS"/>
</dbReference>
<dbReference type="PANTHER" id="PTHR32215">
    <property type="entry name" value="CILIA- AND FLAGELLA-ASSOCIATED PROTEIN 57"/>
    <property type="match status" value="1"/>
</dbReference>
<evidence type="ECO:0000313" key="6">
    <source>
        <dbReference type="RefSeq" id="XP_025425553.1"/>
    </source>
</evidence>
<dbReference type="OrthoDB" id="10251741at2759"/>
<dbReference type="RefSeq" id="XP_025425553.1">
    <property type="nucleotide sequence ID" value="XM_025569768.1"/>
</dbReference>
<reference evidence="6" key="1">
    <citation type="submission" date="2025-08" db="UniProtKB">
        <authorList>
            <consortium name="RefSeq"/>
        </authorList>
    </citation>
    <scope>IDENTIFICATION</scope>
    <source>
        <tissue evidence="6">Whole body</tissue>
    </source>
</reference>
<evidence type="ECO:0000313" key="5">
    <source>
        <dbReference type="Proteomes" id="UP000694846"/>
    </source>
</evidence>
<dbReference type="SMART" id="SM00320">
    <property type="entry name" value="WD40"/>
    <property type="match status" value="4"/>
</dbReference>
<keyword evidence="4" id="KW-0175">Coiled coil</keyword>